<dbReference type="EMBL" id="CP003969">
    <property type="protein sequence ID" value="AGP41559.1"/>
    <property type="molecule type" value="Genomic_DNA"/>
</dbReference>
<dbReference type="PATRIC" id="fig|1254432.3.peg.10828"/>
<evidence type="ECO:0000313" key="2">
    <source>
        <dbReference type="Proteomes" id="UP000014803"/>
    </source>
</evidence>
<dbReference type="HOGENOM" id="CLU_2620183_0_0_7"/>
<organism evidence="1 2">
    <name type="scientific">Sorangium cellulosum So0157-2</name>
    <dbReference type="NCBI Taxonomy" id="1254432"/>
    <lineage>
        <taxon>Bacteria</taxon>
        <taxon>Pseudomonadati</taxon>
        <taxon>Myxococcota</taxon>
        <taxon>Polyangia</taxon>
        <taxon>Polyangiales</taxon>
        <taxon>Polyangiaceae</taxon>
        <taxon>Sorangium</taxon>
    </lineage>
</organism>
<evidence type="ECO:0000313" key="1">
    <source>
        <dbReference type="EMBL" id="AGP41559.1"/>
    </source>
</evidence>
<accession>S4Y9H9</accession>
<reference evidence="1 2" key="1">
    <citation type="journal article" date="2013" name="Sci. Rep.">
        <title>Extraordinary expansion of a Sorangium cellulosum genome from an alkaline milieu.</title>
        <authorList>
            <person name="Han K."/>
            <person name="Li Z.F."/>
            <person name="Peng R."/>
            <person name="Zhu L.P."/>
            <person name="Zhou T."/>
            <person name="Wang L.G."/>
            <person name="Li S.G."/>
            <person name="Zhang X.B."/>
            <person name="Hu W."/>
            <person name="Wu Z.H."/>
            <person name="Qin N."/>
            <person name="Li Y.Z."/>
        </authorList>
    </citation>
    <scope>NUCLEOTIDE SEQUENCE [LARGE SCALE GENOMIC DNA]</scope>
    <source>
        <strain evidence="1 2">So0157-2</strain>
    </source>
</reference>
<dbReference type="AlphaFoldDB" id="S4Y9H9"/>
<protein>
    <submittedName>
        <fullName evidence="1">Uncharacterized protein</fullName>
    </submittedName>
</protein>
<dbReference type="KEGG" id="scu:SCE1572_47960"/>
<name>S4Y9H9_SORCE</name>
<sequence>MRIEVVEVIQAELRRARERTREQVQRRLAATLHAPEEEPTPLIHEDILADEYSPEDEGVPAQLMSHLVSNLAAAGRPR</sequence>
<dbReference type="Proteomes" id="UP000014803">
    <property type="component" value="Chromosome"/>
</dbReference>
<proteinExistence type="predicted"/>
<gene>
    <name evidence="1" type="ORF">SCE1572_47960</name>
</gene>